<comment type="similarity">
    <text evidence="1 4">Belongs to the short-chain dehydrogenases/reductases (SDR) family.</text>
</comment>
<evidence type="ECO:0000256" key="2">
    <source>
        <dbReference type="ARBA" id="ARBA00022857"/>
    </source>
</evidence>
<dbReference type="RefSeq" id="WP_096296823.1">
    <property type="nucleotide sequence ID" value="NZ_CP023406.1"/>
</dbReference>
<keyword evidence="3" id="KW-0560">Oxidoreductase</keyword>
<evidence type="ECO:0000313" key="5">
    <source>
        <dbReference type="EMBL" id="ATD66494.1"/>
    </source>
</evidence>
<gene>
    <name evidence="5" type="ORF">CNR27_02690</name>
</gene>
<dbReference type="InterPro" id="IPR020904">
    <property type="entry name" value="Sc_DH/Rdtase_CS"/>
</dbReference>
<dbReference type="PANTHER" id="PTHR43490:SF99">
    <property type="entry name" value="SHORT-CHAIN DEHYDROGENASE_REDUCTASE"/>
    <property type="match status" value="1"/>
</dbReference>
<evidence type="ECO:0000256" key="1">
    <source>
        <dbReference type="ARBA" id="ARBA00006484"/>
    </source>
</evidence>
<proteinExistence type="inferred from homology"/>
<name>A0A290XBF3_9GAMM</name>
<dbReference type="PRINTS" id="PR00081">
    <property type="entry name" value="GDHRDH"/>
</dbReference>
<dbReference type="InterPro" id="IPR002347">
    <property type="entry name" value="SDR_fam"/>
</dbReference>
<reference evidence="6" key="1">
    <citation type="submission" date="2017-09" db="EMBL/GenBank/DDBJ databases">
        <title>Luteimonas liuhanmingii sp.nov., isolated from the intestinal contents of Tibetan Plateau Pika in Yushu, Qinghai Province, China.</title>
        <authorList>
            <person name="Gui Z."/>
        </authorList>
    </citation>
    <scope>NUCLEOTIDE SEQUENCE [LARGE SCALE GENOMIC DNA]</scope>
    <source>
        <strain evidence="6">100111</strain>
    </source>
</reference>
<dbReference type="Proteomes" id="UP000218968">
    <property type="component" value="Chromosome"/>
</dbReference>
<dbReference type="InterPro" id="IPR036291">
    <property type="entry name" value="NAD(P)-bd_dom_sf"/>
</dbReference>
<dbReference type="KEGG" id="lum:CNR27_02690"/>
<dbReference type="OrthoDB" id="5786478at2"/>
<dbReference type="SUPFAM" id="SSF51735">
    <property type="entry name" value="NAD(P)-binding Rossmann-fold domains"/>
    <property type="match status" value="1"/>
</dbReference>
<dbReference type="AlphaFoldDB" id="A0A290XBF3"/>
<dbReference type="PROSITE" id="PS00061">
    <property type="entry name" value="ADH_SHORT"/>
    <property type="match status" value="1"/>
</dbReference>
<evidence type="ECO:0000256" key="4">
    <source>
        <dbReference type="RuleBase" id="RU000363"/>
    </source>
</evidence>
<accession>A0A290XBF3</accession>
<keyword evidence="6" id="KW-1185">Reference proteome</keyword>
<evidence type="ECO:0000256" key="3">
    <source>
        <dbReference type="ARBA" id="ARBA00023002"/>
    </source>
</evidence>
<dbReference type="Gene3D" id="3.40.50.720">
    <property type="entry name" value="NAD(P)-binding Rossmann-like Domain"/>
    <property type="match status" value="1"/>
</dbReference>
<dbReference type="PANTHER" id="PTHR43490">
    <property type="entry name" value="(+)-NEOMENTHOL DEHYDROGENASE"/>
    <property type="match status" value="1"/>
</dbReference>
<organism evidence="5 6">
    <name type="scientific">Luteimonas chenhongjianii</name>
    <dbReference type="NCBI Taxonomy" id="2006110"/>
    <lineage>
        <taxon>Bacteria</taxon>
        <taxon>Pseudomonadati</taxon>
        <taxon>Pseudomonadota</taxon>
        <taxon>Gammaproteobacteria</taxon>
        <taxon>Lysobacterales</taxon>
        <taxon>Lysobacteraceae</taxon>
        <taxon>Luteimonas</taxon>
    </lineage>
</organism>
<keyword evidence="2" id="KW-0521">NADP</keyword>
<dbReference type="Pfam" id="PF00106">
    <property type="entry name" value="adh_short"/>
    <property type="match status" value="1"/>
</dbReference>
<sequence length="249" mass="26293">MSTSPRIALVTGATRGIGLETVRQLAEAGVHTLLAGRDRGRAVAAALELQATGLPVEAIELDVTDAASIAEAARTIEARHGRVDILVNNAGILADNPQLGAAGQSIDTWRTTFDTNVFGLVATTQAMLPLLRKSAAGRIVNVSSLLGSISQHQDPASFIYDFKGTPAYNVSKSAVNAWTVHLAHVLKDAGIKVNTIHPGYVRTDMNKAGDEQNGELEVADGARTSVRLALIDEAGPTGGYFYLDEVLPW</sequence>
<dbReference type="EMBL" id="CP023406">
    <property type="protein sequence ID" value="ATD66494.1"/>
    <property type="molecule type" value="Genomic_DNA"/>
</dbReference>
<dbReference type="PRINTS" id="PR00080">
    <property type="entry name" value="SDRFAMILY"/>
</dbReference>
<protein>
    <submittedName>
        <fullName evidence="5">Short-chain dehydrogenase</fullName>
    </submittedName>
</protein>
<dbReference type="GO" id="GO:0016616">
    <property type="term" value="F:oxidoreductase activity, acting on the CH-OH group of donors, NAD or NADP as acceptor"/>
    <property type="evidence" value="ECO:0007669"/>
    <property type="project" value="InterPro"/>
</dbReference>
<dbReference type="CDD" id="cd05324">
    <property type="entry name" value="carb_red_PTCR-like_SDR_c"/>
    <property type="match status" value="1"/>
</dbReference>
<evidence type="ECO:0000313" key="6">
    <source>
        <dbReference type="Proteomes" id="UP000218968"/>
    </source>
</evidence>
<dbReference type="InterPro" id="IPR045313">
    <property type="entry name" value="CBR1-like"/>
</dbReference>